<dbReference type="InterPro" id="IPR000330">
    <property type="entry name" value="SNF2_N"/>
</dbReference>
<feature type="region of interest" description="Disordered" evidence="2">
    <location>
        <begin position="1523"/>
        <end position="1690"/>
    </location>
</feature>
<protein>
    <submittedName>
        <fullName evidence="6">DNA excision repair protein ERCC-6-like 2</fullName>
    </submittedName>
</protein>
<feature type="compositionally biased region" description="Basic and acidic residues" evidence="2">
    <location>
        <begin position="111"/>
        <end position="134"/>
    </location>
</feature>
<dbReference type="InterPro" id="IPR057931">
    <property type="entry name" value="RHH_ERCC6L2"/>
</dbReference>
<feature type="compositionally biased region" description="Basic and acidic residues" evidence="2">
    <location>
        <begin position="1603"/>
        <end position="1628"/>
    </location>
</feature>
<feature type="compositionally biased region" description="Basic residues" evidence="2">
    <location>
        <begin position="1100"/>
        <end position="1113"/>
    </location>
</feature>
<proteinExistence type="predicted"/>
<feature type="region of interest" description="Disordered" evidence="2">
    <location>
        <begin position="1405"/>
        <end position="1479"/>
    </location>
</feature>
<dbReference type="InterPro" id="IPR038718">
    <property type="entry name" value="SNF2-like_sf"/>
</dbReference>
<feature type="compositionally biased region" description="Gly residues" evidence="2">
    <location>
        <begin position="841"/>
        <end position="853"/>
    </location>
</feature>
<organism evidence="5 6">
    <name type="scientific">Aplysia californica</name>
    <name type="common">California sea hare</name>
    <dbReference type="NCBI Taxonomy" id="6500"/>
    <lineage>
        <taxon>Eukaryota</taxon>
        <taxon>Metazoa</taxon>
        <taxon>Spiralia</taxon>
        <taxon>Lophotrochozoa</taxon>
        <taxon>Mollusca</taxon>
        <taxon>Gastropoda</taxon>
        <taxon>Heterobranchia</taxon>
        <taxon>Euthyneura</taxon>
        <taxon>Tectipleura</taxon>
        <taxon>Aplysiida</taxon>
        <taxon>Aplysioidea</taxon>
        <taxon>Aplysiidae</taxon>
        <taxon>Aplysia</taxon>
    </lineage>
</organism>
<dbReference type="InterPro" id="IPR001650">
    <property type="entry name" value="Helicase_C-like"/>
</dbReference>
<dbReference type="Pfam" id="PF00176">
    <property type="entry name" value="SNF2-rel_dom"/>
    <property type="match status" value="1"/>
</dbReference>
<name>A0ABM0K7F4_APLCA</name>
<feature type="compositionally biased region" description="Acidic residues" evidence="2">
    <location>
        <begin position="926"/>
        <end position="951"/>
    </location>
</feature>
<dbReference type="Pfam" id="PF00271">
    <property type="entry name" value="Helicase_C"/>
    <property type="match status" value="1"/>
</dbReference>
<feature type="region of interest" description="Disordered" evidence="2">
    <location>
        <begin position="1732"/>
        <end position="1762"/>
    </location>
</feature>
<feature type="region of interest" description="Disordered" evidence="2">
    <location>
        <begin position="1100"/>
        <end position="1155"/>
    </location>
</feature>
<reference evidence="6" key="1">
    <citation type="submission" date="2025-08" db="UniProtKB">
        <authorList>
            <consortium name="RefSeq"/>
        </authorList>
    </citation>
    <scope>IDENTIFICATION</scope>
</reference>
<feature type="domain" description="Helicase ATP-binding" evidence="3">
    <location>
        <begin position="239"/>
        <end position="425"/>
    </location>
</feature>
<evidence type="ECO:0000256" key="1">
    <source>
        <dbReference type="ARBA" id="ARBA00022801"/>
    </source>
</evidence>
<feature type="compositionally biased region" description="Polar residues" evidence="2">
    <location>
        <begin position="990"/>
        <end position="1001"/>
    </location>
</feature>
<dbReference type="CDD" id="cd18793">
    <property type="entry name" value="SF2_C_SNF"/>
    <property type="match status" value="1"/>
</dbReference>
<feature type="compositionally biased region" description="Polar residues" evidence="2">
    <location>
        <begin position="1343"/>
        <end position="1355"/>
    </location>
</feature>
<keyword evidence="1" id="KW-0378">Hydrolase</keyword>
<evidence type="ECO:0000256" key="2">
    <source>
        <dbReference type="SAM" id="MobiDB-lite"/>
    </source>
</evidence>
<dbReference type="SUPFAM" id="SSF52540">
    <property type="entry name" value="P-loop containing nucleoside triphosphate hydrolases"/>
    <property type="match status" value="2"/>
</dbReference>
<dbReference type="InterPro" id="IPR050496">
    <property type="entry name" value="SNF2_RAD54_helicase_repair"/>
</dbReference>
<dbReference type="RefSeq" id="XP_005110541.2">
    <property type="nucleotide sequence ID" value="XM_005110484.3"/>
</dbReference>
<dbReference type="PANTHER" id="PTHR45629:SF7">
    <property type="entry name" value="DNA EXCISION REPAIR PROTEIN ERCC-6-RELATED"/>
    <property type="match status" value="1"/>
</dbReference>
<feature type="compositionally biased region" description="Polar residues" evidence="2">
    <location>
        <begin position="56"/>
        <end position="67"/>
    </location>
</feature>
<evidence type="ECO:0000259" key="4">
    <source>
        <dbReference type="PROSITE" id="PS51194"/>
    </source>
</evidence>
<feature type="compositionally biased region" description="Basic and acidic residues" evidence="2">
    <location>
        <begin position="900"/>
        <end position="925"/>
    </location>
</feature>
<dbReference type="Pfam" id="PF14773">
    <property type="entry name" value="VIGSSK"/>
    <property type="match status" value="1"/>
</dbReference>
<dbReference type="InterPro" id="IPR029256">
    <property type="entry name" value="Heliccase-ass-bd"/>
</dbReference>
<dbReference type="SMART" id="SM00490">
    <property type="entry name" value="HELICc"/>
    <property type="match status" value="1"/>
</dbReference>
<keyword evidence="5" id="KW-1185">Reference proteome</keyword>
<feature type="compositionally biased region" description="Basic residues" evidence="2">
    <location>
        <begin position="1373"/>
        <end position="1386"/>
    </location>
</feature>
<feature type="region of interest" description="Disordered" evidence="2">
    <location>
        <begin position="1316"/>
        <end position="1388"/>
    </location>
</feature>
<feature type="region of interest" description="Disordered" evidence="2">
    <location>
        <begin position="1214"/>
        <end position="1241"/>
    </location>
</feature>
<accession>A0ABM0K7F4</accession>
<feature type="region of interest" description="Disordered" evidence="2">
    <location>
        <begin position="23"/>
        <end position="176"/>
    </location>
</feature>
<dbReference type="InterPro" id="IPR014001">
    <property type="entry name" value="Helicase_ATP-bd"/>
</dbReference>
<dbReference type="InterPro" id="IPR049730">
    <property type="entry name" value="SNF2/RAD54-like_C"/>
</dbReference>
<dbReference type="PROSITE" id="PS51192">
    <property type="entry name" value="HELICASE_ATP_BIND_1"/>
    <property type="match status" value="1"/>
</dbReference>
<feature type="compositionally biased region" description="Acidic residues" evidence="2">
    <location>
        <begin position="31"/>
        <end position="40"/>
    </location>
</feature>
<gene>
    <name evidence="6" type="primary">LOC101861083</name>
</gene>
<feature type="compositionally biased region" description="Polar residues" evidence="2">
    <location>
        <begin position="1630"/>
        <end position="1645"/>
    </location>
</feature>
<dbReference type="Pfam" id="PF25806">
    <property type="entry name" value="RHH_ERCC6L2"/>
    <property type="match status" value="1"/>
</dbReference>
<feature type="compositionally biased region" description="Acidic residues" evidence="2">
    <location>
        <begin position="857"/>
        <end position="867"/>
    </location>
</feature>
<dbReference type="SMART" id="SM00487">
    <property type="entry name" value="DEXDc"/>
    <property type="match status" value="1"/>
</dbReference>
<dbReference type="Gene3D" id="3.40.50.10810">
    <property type="entry name" value="Tandem AAA-ATPase domain"/>
    <property type="match status" value="1"/>
</dbReference>
<feature type="compositionally biased region" description="Basic and acidic residues" evidence="2">
    <location>
        <begin position="41"/>
        <end position="54"/>
    </location>
</feature>
<feature type="domain" description="Helicase C-terminal" evidence="4">
    <location>
        <begin position="616"/>
        <end position="767"/>
    </location>
</feature>
<feature type="compositionally biased region" description="Basic and acidic residues" evidence="2">
    <location>
        <begin position="1114"/>
        <end position="1140"/>
    </location>
</feature>
<evidence type="ECO:0000313" key="6">
    <source>
        <dbReference type="RefSeq" id="XP_005110541.2"/>
    </source>
</evidence>
<evidence type="ECO:0000259" key="3">
    <source>
        <dbReference type="PROSITE" id="PS51192"/>
    </source>
</evidence>
<dbReference type="InterPro" id="IPR027417">
    <property type="entry name" value="P-loop_NTPase"/>
</dbReference>
<dbReference type="GeneID" id="101861083"/>
<feature type="compositionally biased region" description="Acidic residues" evidence="2">
    <location>
        <begin position="1674"/>
        <end position="1685"/>
    </location>
</feature>
<dbReference type="PROSITE" id="PS51194">
    <property type="entry name" value="HELICASE_CTER"/>
    <property type="match status" value="1"/>
</dbReference>
<evidence type="ECO:0000313" key="5">
    <source>
        <dbReference type="Proteomes" id="UP000694888"/>
    </source>
</evidence>
<dbReference type="Gene3D" id="3.40.50.300">
    <property type="entry name" value="P-loop containing nucleotide triphosphate hydrolases"/>
    <property type="match status" value="1"/>
</dbReference>
<feature type="compositionally biased region" description="Basic residues" evidence="2">
    <location>
        <begin position="1331"/>
        <end position="1340"/>
    </location>
</feature>
<dbReference type="Proteomes" id="UP000694888">
    <property type="component" value="Unplaced"/>
</dbReference>
<dbReference type="PANTHER" id="PTHR45629">
    <property type="entry name" value="SNF2/RAD54 FAMILY MEMBER"/>
    <property type="match status" value="1"/>
</dbReference>
<feature type="compositionally biased region" description="Acidic residues" evidence="2">
    <location>
        <begin position="1752"/>
        <end position="1762"/>
    </location>
</feature>
<feature type="compositionally biased region" description="Basic and acidic residues" evidence="2">
    <location>
        <begin position="1562"/>
        <end position="1573"/>
    </location>
</feature>
<sequence>MKRGAQSSNFYMPLRGGENQAKLAEKYEQYWDSDEDNEPQESDRGKVSDWKLDDSQWLQSKGTQRGTPASGYRPATKAKTSKTKVVKESVSQFGRNKDRKDQTTPSKYSPPHKESQGTLKDVPRSRELSDDGGRKVNVVTDDFIENYSSSDEEVEVKEESGDRVGPSKTGSAVEGSKIGSTVEGFSLSDTERPKLAVSPVAAKVDFRLSADGVEPPVQVPATINQYLRDYQRDGIRFLYQHYVNNTGAILGDDMGLGKTIQVIGFLSALLGKKGNHKDVKLPKFIRQLSGDQSDSPPAPSSGPFLIIGPSAVLYNWLDELNTWGYFTASKYHGADKDACLKDVGRGKLEIVVTTFDTFRDNVAILNEIVWDAVIVDEVHKIKGLRAQVTQTLRIINTPRRYGLTGTALQNNMTELWSILDWAQPGVLGNLEQFENEYVQVIETGQRHDASKRELALARKQKDKFSRVRRKMMIRRTKALIAQQLPSKEDLVVMCRLSQLQESVYKAILTHPDMELVLRAEDPCDCRKGKLRASCCYKLTSDGSKVWAVVLSFMHLLLKAANHMALLIPDGSTSKKQTERAQSVCDLAFRDYPQFVQQTRSAVFRTLSDPSYCGKMKILQGLLSVFSAHRDKVLIFSYSTRLLDIIEQYVIGQGHEYRRIDGKVSSQKRRDIVHQFNKDGNIFLCLISTKAGGLGLNLTGANRVVIFDPNWNPSHDLQAQDRAYRIGQTRDVKVYRLVSAGTIEENVYLRQVYKQQLDEVAVGTGNARRYFLGIQGDKDNKGELFGIKNMFSLRTGNSCLTMDILKRNEKLEKGLASFSIAQYIPPRQAAGGGEDSENESDSGGGVGDGGGGVSEGEVSSDEEREEDEQFLRELFGSDRIPLTVHGRSREKIHGSKKRKRDSVTDDSRSLVRHADVLEDEDSSLRGDDEDDGDNDDGGDDDDNNNSDDDDDGFPFLRRLRHKLQTPPPRQIQTDSNVRCPDSSETHGEGSPTVSDITFSTAAPRTEIDIPTTREAAGDSLTFSSPGPSRLRAGSNRRSTTVRSGLSWLFSSESEGSVDEETDEKSLVKSTSDNKVANVVGVTKSIKTSTVNKAIDEAKVSKSPRLKDKHAHCVGKGRERDKFVDEKKEASKRNVEVADPKGKSSSAISSSSKKRKFSSELSVLESEGVLHTHINPRVVGSSKAEDHMTRCAMQDVFELHTNTQAPAVQCDPLIEEEEEKEDEKKASKLPGRTKGGVREEEHNKPRCVKSGSFKLLLGQTPPTITRQHWQELCESRGLDQVAMAQSVLELSVEERADMLREFYCRRHPQLTDALTAALTPTPKLPAPKESVKVKKSVKKPPRLRQTASTKNKSSESTGRPRSGRGKGKSAVSHPAKSRRTSRGGRRRDHLMMSSLFYAETMRWESQESVTAHSPDRDLDDCVSQNSEGFAPVPHAQRRRAKTPSPKPSPSKSGLTRIRRKGQSSSSRDRDNTNLFAPSCSYVPTTVDPSLSTIVDELQSCEDVESRSLQDNSVCPTTTEDVDDLLVEIGKRSSQTANRRKVGHGEANPAPSSSSSSSAWRTKTGRSEREGRDTSRAKSGRKTYKSLLDNIFSLSSGDEDMAEPLDAEKKEQTCVNKDPPHKSETEKRVQIDVRTSQKSNTRSTSSRITEPDLSAVATSSRNFSIDRAGPETSAGHEEEENSDQDNFDDFLNNSTLRDDRIDCFAPSDKKKSWRKTPLKSTVHFSWKRRLNNMEDLEREDEGQTSWQRDQAGEDVVLDDSDSLFS</sequence>
<feature type="region of interest" description="Disordered" evidence="2">
    <location>
        <begin position="825"/>
        <end position="1041"/>
    </location>
</feature>